<dbReference type="EMBL" id="ACYS02000141">
    <property type="protein sequence ID" value="EGJ67669.1"/>
    <property type="molecule type" value="Genomic_DNA"/>
</dbReference>
<proteinExistence type="predicted"/>
<evidence type="ECO:0000313" key="2">
    <source>
        <dbReference type="Proteomes" id="UP000003204"/>
    </source>
</evidence>
<comment type="caution">
    <text evidence="1">The sequence shown here is derived from an EMBL/GenBank/DDBJ whole genome shotgun (WGS) entry which is preliminary data.</text>
</comment>
<dbReference type="RefSeq" id="WP_000801889.1">
    <property type="nucleotide sequence ID" value="NZ_GL891924.1"/>
</dbReference>
<accession>A0A828SI96</accession>
<evidence type="ECO:0000313" key="1">
    <source>
        <dbReference type="EMBL" id="EGJ67669.1"/>
    </source>
</evidence>
<dbReference type="Proteomes" id="UP000003204">
    <property type="component" value="Unassembled WGS sequence"/>
</dbReference>
<dbReference type="AlphaFoldDB" id="A0A828SI96"/>
<gene>
    <name evidence="1" type="ORF">HMPREF0022_02697</name>
</gene>
<sequence length="122" mass="13971">MKPEQFIREQGLDKAREVVEGAPSNAESFQDGYYFRTKPQFEFHNGIHEAWNLTDNDGEWFKKDGFDPVKINDLKMILESLRIVDQFGGIEKAKLVAKTKDGMGYLKGCIKDHESIYGASHE</sequence>
<name>A0A828SI96_ACIBA</name>
<organism evidence="1 2">
    <name type="scientific">Acinetobacter baumannii 6014059</name>
    <dbReference type="NCBI Taxonomy" id="525242"/>
    <lineage>
        <taxon>Bacteria</taxon>
        <taxon>Pseudomonadati</taxon>
        <taxon>Pseudomonadota</taxon>
        <taxon>Gammaproteobacteria</taxon>
        <taxon>Moraxellales</taxon>
        <taxon>Moraxellaceae</taxon>
        <taxon>Acinetobacter</taxon>
        <taxon>Acinetobacter calcoaceticus/baumannii complex</taxon>
    </lineage>
</organism>
<protein>
    <submittedName>
        <fullName evidence="1">Uncharacterized protein</fullName>
    </submittedName>
</protein>
<reference evidence="1 2" key="1">
    <citation type="submission" date="2011-04" db="EMBL/GenBank/DDBJ databases">
        <authorList>
            <person name="Weinstock G."/>
            <person name="Sodergren E."/>
            <person name="Clifton S."/>
            <person name="Fulton L."/>
            <person name="Fulton B."/>
            <person name="Courtney L."/>
            <person name="Fronick C."/>
            <person name="Harrison M."/>
            <person name="Strong C."/>
            <person name="Farmer C."/>
            <person name="Delahaunty K."/>
            <person name="Markovic C."/>
            <person name="Hall O."/>
            <person name="Minx P."/>
            <person name="Tomlinson C."/>
            <person name="Mitreva M."/>
            <person name="Hou S."/>
            <person name="Chen J."/>
            <person name="Wollam A."/>
            <person name="Pepin K.H."/>
            <person name="Johnson M."/>
            <person name="Bhonagiri V."/>
            <person name="Zhang X."/>
            <person name="Suruliraj S."/>
            <person name="Warren W."/>
            <person name="Chinwalla A."/>
            <person name="Mardis E.R."/>
            <person name="Wilson R.K."/>
        </authorList>
    </citation>
    <scope>NUCLEOTIDE SEQUENCE [LARGE SCALE GENOMIC DNA]</scope>
    <source>
        <strain evidence="1 2">6014059</strain>
    </source>
</reference>